<organism evidence="10">
    <name type="scientific">Clastoptera arizonana</name>
    <name type="common">Arizona spittle bug</name>
    <dbReference type="NCBI Taxonomy" id="38151"/>
    <lineage>
        <taxon>Eukaryota</taxon>
        <taxon>Metazoa</taxon>
        <taxon>Ecdysozoa</taxon>
        <taxon>Arthropoda</taxon>
        <taxon>Hexapoda</taxon>
        <taxon>Insecta</taxon>
        <taxon>Pterygota</taxon>
        <taxon>Neoptera</taxon>
        <taxon>Paraneoptera</taxon>
        <taxon>Hemiptera</taxon>
        <taxon>Auchenorrhyncha</taxon>
        <taxon>Cercopoidea</taxon>
        <taxon>Clastopteridae</taxon>
        <taxon>Clastoptera</taxon>
    </lineage>
</organism>
<name>A0A1B6E4K6_9HEMI</name>
<dbReference type="GO" id="GO:0007156">
    <property type="term" value="P:homophilic cell adhesion via plasma membrane adhesion molecules"/>
    <property type="evidence" value="ECO:0007669"/>
    <property type="project" value="InterPro"/>
</dbReference>
<dbReference type="GO" id="GO:0005509">
    <property type="term" value="F:calcium ion binding"/>
    <property type="evidence" value="ECO:0007669"/>
    <property type="project" value="UniProtKB-UniRule"/>
</dbReference>
<feature type="non-terminal residue" evidence="10">
    <location>
        <position position="1"/>
    </location>
</feature>
<evidence type="ECO:0000256" key="3">
    <source>
        <dbReference type="ARBA" id="ARBA00022737"/>
    </source>
</evidence>
<evidence type="ECO:0000259" key="9">
    <source>
        <dbReference type="PROSITE" id="PS50268"/>
    </source>
</evidence>
<evidence type="ECO:0000256" key="6">
    <source>
        <dbReference type="ARBA" id="ARBA00022989"/>
    </source>
</evidence>
<feature type="domain" description="Cadherin" evidence="9">
    <location>
        <begin position="1"/>
        <end position="60"/>
    </location>
</feature>
<evidence type="ECO:0000256" key="4">
    <source>
        <dbReference type="ARBA" id="ARBA00022837"/>
    </source>
</evidence>
<dbReference type="PRINTS" id="PR00205">
    <property type="entry name" value="CADHERIN"/>
</dbReference>
<evidence type="ECO:0000256" key="5">
    <source>
        <dbReference type="ARBA" id="ARBA00022889"/>
    </source>
</evidence>
<dbReference type="PROSITE" id="PS50268">
    <property type="entry name" value="CADHERIN_2"/>
    <property type="match status" value="1"/>
</dbReference>
<gene>
    <name evidence="10" type="ORF">g.45814</name>
</gene>
<accession>A0A1B6E4K6</accession>
<keyword evidence="4 8" id="KW-0106">Calcium</keyword>
<protein>
    <recommendedName>
        <fullName evidence="9">Cadherin domain-containing protein</fullName>
    </recommendedName>
</protein>
<evidence type="ECO:0000256" key="2">
    <source>
        <dbReference type="ARBA" id="ARBA00022692"/>
    </source>
</evidence>
<sequence length="128" mass="14546">DTTTGYIILNQSLDYEYKTMYRLSVNALDMYTVSGDDSRNIAGFEIVIVVKDVQDTPPIWNHIDPITRIHANTTEGTVVLKVTAKDGDRGSPRRIKYGLVPEGHPFTTFFNIDQDSGKICHYKKFVLY</sequence>
<dbReference type="InterPro" id="IPR050971">
    <property type="entry name" value="Cadherin-domain_protein"/>
</dbReference>
<keyword evidence="2" id="KW-0812">Transmembrane</keyword>
<evidence type="ECO:0000256" key="7">
    <source>
        <dbReference type="ARBA" id="ARBA00023136"/>
    </source>
</evidence>
<dbReference type="InterPro" id="IPR002126">
    <property type="entry name" value="Cadherin-like_dom"/>
</dbReference>
<dbReference type="GO" id="GO:0016020">
    <property type="term" value="C:membrane"/>
    <property type="evidence" value="ECO:0007669"/>
    <property type="project" value="UniProtKB-SubCell"/>
</dbReference>
<dbReference type="SUPFAM" id="SSF49313">
    <property type="entry name" value="Cadherin-like"/>
    <property type="match status" value="2"/>
</dbReference>
<dbReference type="InterPro" id="IPR015919">
    <property type="entry name" value="Cadherin-like_sf"/>
</dbReference>
<keyword evidence="7" id="KW-0472">Membrane</keyword>
<keyword evidence="6" id="KW-1133">Transmembrane helix</keyword>
<proteinExistence type="predicted"/>
<dbReference type="CDD" id="cd11304">
    <property type="entry name" value="Cadherin_repeat"/>
    <property type="match status" value="2"/>
</dbReference>
<dbReference type="EMBL" id="GEDC01004447">
    <property type="protein sequence ID" value="JAS32851.1"/>
    <property type="molecule type" value="Transcribed_RNA"/>
</dbReference>
<keyword evidence="3" id="KW-0677">Repeat</keyword>
<dbReference type="GO" id="GO:0005911">
    <property type="term" value="C:cell-cell junction"/>
    <property type="evidence" value="ECO:0007669"/>
    <property type="project" value="TreeGrafter"/>
</dbReference>
<dbReference type="PANTHER" id="PTHR24025">
    <property type="entry name" value="DESMOGLEIN FAMILY MEMBER"/>
    <property type="match status" value="1"/>
</dbReference>
<evidence type="ECO:0000313" key="10">
    <source>
        <dbReference type="EMBL" id="JAS32851.1"/>
    </source>
</evidence>
<evidence type="ECO:0000256" key="1">
    <source>
        <dbReference type="ARBA" id="ARBA00004370"/>
    </source>
</evidence>
<dbReference type="PANTHER" id="PTHR24025:SF23">
    <property type="entry name" value="NEURAL-CADHERIN"/>
    <property type="match status" value="1"/>
</dbReference>
<dbReference type="AlphaFoldDB" id="A0A1B6E4K6"/>
<comment type="subcellular location">
    <subcellularLocation>
        <location evidence="1">Membrane</location>
    </subcellularLocation>
</comment>
<reference evidence="10" key="1">
    <citation type="submission" date="2015-12" db="EMBL/GenBank/DDBJ databases">
        <title>De novo transcriptome assembly of four potential Pierce s Disease insect vectors from Arizona vineyards.</title>
        <authorList>
            <person name="Tassone E.E."/>
        </authorList>
    </citation>
    <scope>NUCLEOTIDE SEQUENCE</scope>
</reference>
<keyword evidence="5" id="KW-0130">Cell adhesion</keyword>
<dbReference type="Gene3D" id="2.60.40.60">
    <property type="entry name" value="Cadherins"/>
    <property type="match status" value="2"/>
</dbReference>
<evidence type="ECO:0000256" key="8">
    <source>
        <dbReference type="PROSITE-ProRule" id="PRU00043"/>
    </source>
</evidence>